<reference evidence="2" key="1">
    <citation type="submission" date="2022-03" db="EMBL/GenBank/DDBJ databases">
        <title>The complete genome sequence of a Methyloterrigena soli.</title>
        <authorList>
            <person name="Zi Z."/>
        </authorList>
    </citation>
    <scope>NUCLEOTIDE SEQUENCE</scope>
    <source>
        <strain evidence="2">M48</strain>
    </source>
</reference>
<evidence type="ECO:0000313" key="2">
    <source>
        <dbReference type="EMBL" id="MCI0125325.1"/>
    </source>
</evidence>
<dbReference type="RefSeq" id="WP_156046458.1">
    <property type="nucleotide sequence ID" value="NZ_JAKETQ010000001.1"/>
</dbReference>
<protein>
    <submittedName>
        <fullName evidence="2">Uncharacterized protein</fullName>
    </submittedName>
</protein>
<name>A0AA41QI38_9HYPH</name>
<dbReference type="EMBL" id="JALAZD010000001">
    <property type="protein sequence ID" value="MCI0125325.1"/>
    <property type="molecule type" value="Genomic_DNA"/>
</dbReference>
<dbReference type="AlphaFoldDB" id="A0AA41QI38"/>
<proteinExistence type="predicted"/>
<dbReference type="Proteomes" id="UP001156140">
    <property type="component" value="Unassembled WGS sequence"/>
</dbReference>
<accession>A0AA41QI38</accession>
<keyword evidence="1" id="KW-0472">Membrane</keyword>
<sequence length="53" mass="5793">MAALPHHDHVHHRRPAAQKRAFSLAQHGLMLRLGVAAVLIASIWVVLIALVQA</sequence>
<evidence type="ECO:0000313" key="3">
    <source>
        <dbReference type="Proteomes" id="UP001156140"/>
    </source>
</evidence>
<feature type="transmembrane region" description="Helical" evidence="1">
    <location>
        <begin position="29"/>
        <end position="51"/>
    </location>
</feature>
<keyword evidence="1" id="KW-1133">Transmembrane helix</keyword>
<keyword evidence="3" id="KW-1185">Reference proteome</keyword>
<evidence type="ECO:0000256" key="1">
    <source>
        <dbReference type="SAM" id="Phobius"/>
    </source>
</evidence>
<organism evidence="2 3">
    <name type="scientific">Paradevosia shaoguanensis</name>
    <dbReference type="NCBI Taxonomy" id="1335043"/>
    <lineage>
        <taxon>Bacteria</taxon>
        <taxon>Pseudomonadati</taxon>
        <taxon>Pseudomonadota</taxon>
        <taxon>Alphaproteobacteria</taxon>
        <taxon>Hyphomicrobiales</taxon>
        <taxon>Devosiaceae</taxon>
        <taxon>Paradevosia</taxon>
    </lineage>
</organism>
<keyword evidence="1" id="KW-0812">Transmembrane</keyword>
<gene>
    <name evidence="2" type="ORF">ML536_00640</name>
</gene>
<comment type="caution">
    <text evidence="2">The sequence shown here is derived from an EMBL/GenBank/DDBJ whole genome shotgun (WGS) entry which is preliminary data.</text>
</comment>